<dbReference type="FunFam" id="3.30.830.10:FF:000031">
    <property type="entry name" value="Putative zinc metalloprotease"/>
    <property type="match status" value="1"/>
</dbReference>
<evidence type="ECO:0000259" key="2">
    <source>
        <dbReference type="Pfam" id="PF00675"/>
    </source>
</evidence>
<organism evidence="4 5">
    <name type="scientific">Nadsonia fulvescens var. elongata DSM 6958</name>
    <dbReference type="NCBI Taxonomy" id="857566"/>
    <lineage>
        <taxon>Eukaryota</taxon>
        <taxon>Fungi</taxon>
        <taxon>Dikarya</taxon>
        <taxon>Ascomycota</taxon>
        <taxon>Saccharomycotina</taxon>
        <taxon>Dipodascomycetes</taxon>
        <taxon>Dipodascales</taxon>
        <taxon>Dipodascales incertae sedis</taxon>
        <taxon>Nadsonia</taxon>
    </lineage>
</organism>
<dbReference type="InterPro" id="IPR011765">
    <property type="entry name" value="Pept_M16_N"/>
</dbReference>
<dbReference type="STRING" id="857566.A0A1E3PPF0"/>
<sequence>MAGSVFSSLSEKTSPDKFGNFKKLVSFKTAYSSTYVTKWISERTGLQVVLLKKESPVVEGYFTVASEVNNDSGTPHTLEHLVFMGSNKYPYKGLLDILGNRLFSSTNAWTGVDQTVYTLETAGWEGFDSLLPIYLDHILHPTLTDSACLTEVYHVDGQCKEKGVVFSEMQGVENTSYSLMGLECQRLLYGKDSPFSSETGGLMENLRVLDNETIKEFHKLRYRPDNLCVIVTGMVEENELMDTMLKIDNEILPLPSTPHGREFVDTPTRYKLSESVVKRVAFPEKDTSFGEILMSWVGPHNSDIISNVAIDILGGYLSEGGASVLQKELVEIEDPLATDISYYTDDYIRTGVNFMFNSVPTDKLEECEQKAFKLLKSHCSSSKFDLSKIRECVEREKSQAMLSCENSAETLALVAVSDFLYGKRDGSDLRANAKDLSEYDELANWTAEQWSSLLKTYLIENKRVSILGVPSPELYASIKKENKERDQNTKLKLGEKGLAKLNQKLNDAQAINDAKIPDDIIFSVKSPNPANIRFITTSTARAGSAVKETGGKSKNELQQLIDNDLPSHEELPISIHFNDFESKFIKIDIFMSSFTVPKELLAYTEGILTELFTLPMKLDDGTELSSEEVINSINRDTVYHSIHPSINGQFEEMISVKFQVKNENYEKAIEWIQRGFWNTVFDEKKLQVLAEKHVNSIPERKREGENIMSSTINRVLLNDRSLCKAKDFLECESFYKELSTNLSNKNKFIEILNDLERLRDNLFTSNNFRIVVSGDIKSLKSAVQPWVGFTKKSFAIKFEPIVEVPRTIKVRSEDGIALANKAYISPVPATESTFLSLVTVGPSEYLDKDIPALAVACEYMQCVEGPFWRGIRGTGLAYGANLHRDVETGRIVFSIYRGSDAGKAVTVARDQVLGFADGTTELEDALMEGAVSSIVNSIAKSERNSFDASLGLYVDDILKGRGTNYNRQFMAALNAVTKDDVRYAMNKYLVGLYSPESSMAFVACNPSKSDDIKTLLESMNYEVTMMETIGGDDSEDESGSDMSEDESSSSGDSDGEDDDMSEAGSNGDEDTMSEDEP</sequence>
<dbReference type="Pfam" id="PF05193">
    <property type="entry name" value="Peptidase_M16_C"/>
    <property type="match status" value="2"/>
</dbReference>
<feature type="compositionally biased region" description="Acidic residues" evidence="1">
    <location>
        <begin position="1030"/>
        <end position="1077"/>
    </location>
</feature>
<dbReference type="GO" id="GO:0046872">
    <property type="term" value="F:metal ion binding"/>
    <property type="evidence" value="ECO:0007669"/>
    <property type="project" value="InterPro"/>
</dbReference>
<dbReference type="PANTHER" id="PTHR43016">
    <property type="entry name" value="PRESEQUENCE PROTEASE"/>
    <property type="match status" value="1"/>
</dbReference>
<gene>
    <name evidence="4" type="ORF">NADFUDRAFT_81826</name>
</gene>
<dbReference type="Pfam" id="PF00675">
    <property type="entry name" value="Peptidase_M16"/>
    <property type="match status" value="1"/>
</dbReference>
<dbReference type="SUPFAM" id="SSF63411">
    <property type="entry name" value="LuxS/MPP-like metallohydrolase"/>
    <property type="match status" value="4"/>
</dbReference>
<protein>
    <recommendedName>
        <fullName evidence="6">Zinc metalloprotease</fullName>
    </recommendedName>
</protein>
<dbReference type="Gene3D" id="3.30.830.10">
    <property type="entry name" value="Metalloenzyme, LuxS/M16 peptidase-like"/>
    <property type="match status" value="4"/>
</dbReference>
<dbReference type="FunFam" id="3.30.830.10:FF:000015">
    <property type="entry name" value="Putative zinc metalloprotease"/>
    <property type="match status" value="1"/>
</dbReference>
<dbReference type="OrthoDB" id="4953at2759"/>
<name>A0A1E3PPF0_9ASCO</name>
<evidence type="ECO:0000313" key="5">
    <source>
        <dbReference type="Proteomes" id="UP000095009"/>
    </source>
</evidence>
<evidence type="ECO:0000313" key="4">
    <source>
        <dbReference type="EMBL" id="ODQ67306.1"/>
    </source>
</evidence>
<evidence type="ECO:0000259" key="3">
    <source>
        <dbReference type="Pfam" id="PF05193"/>
    </source>
</evidence>
<evidence type="ECO:0000256" key="1">
    <source>
        <dbReference type="SAM" id="MobiDB-lite"/>
    </source>
</evidence>
<feature type="domain" description="Peptidase M16 C-terminal" evidence="3">
    <location>
        <begin position="211"/>
        <end position="387"/>
    </location>
</feature>
<accession>A0A1E3PPF0</accession>
<keyword evidence="5" id="KW-1185">Reference proteome</keyword>
<dbReference type="InterPro" id="IPR007863">
    <property type="entry name" value="Peptidase_M16_C"/>
</dbReference>
<feature type="domain" description="Peptidase M16 C-terminal" evidence="3">
    <location>
        <begin position="753"/>
        <end position="913"/>
    </location>
</feature>
<reference evidence="4 5" key="1">
    <citation type="journal article" date="2016" name="Proc. Natl. Acad. Sci. U.S.A.">
        <title>Comparative genomics of biotechnologically important yeasts.</title>
        <authorList>
            <person name="Riley R."/>
            <person name="Haridas S."/>
            <person name="Wolfe K.H."/>
            <person name="Lopes M.R."/>
            <person name="Hittinger C.T."/>
            <person name="Goeker M."/>
            <person name="Salamov A.A."/>
            <person name="Wisecaver J.H."/>
            <person name="Long T.M."/>
            <person name="Calvey C.H."/>
            <person name="Aerts A.L."/>
            <person name="Barry K.W."/>
            <person name="Choi C."/>
            <person name="Clum A."/>
            <person name="Coughlan A.Y."/>
            <person name="Deshpande S."/>
            <person name="Douglass A.P."/>
            <person name="Hanson S.J."/>
            <person name="Klenk H.-P."/>
            <person name="LaButti K.M."/>
            <person name="Lapidus A."/>
            <person name="Lindquist E.A."/>
            <person name="Lipzen A.M."/>
            <person name="Meier-Kolthoff J.P."/>
            <person name="Ohm R.A."/>
            <person name="Otillar R.P."/>
            <person name="Pangilinan J.L."/>
            <person name="Peng Y."/>
            <person name="Rokas A."/>
            <person name="Rosa C.A."/>
            <person name="Scheuner C."/>
            <person name="Sibirny A.A."/>
            <person name="Slot J.C."/>
            <person name="Stielow J.B."/>
            <person name="Sun H."/>
            <person name="Kurtzman C.P."/>
            <person name="Blackwell M."/>
            <person name="Grigoriev I.V."/>
            <person name="Jeffries T.W."/>
        </authorList>
    </citation>
    <scope>NUCLEOTIDE SEQUENCE [LARGE SCALE GENOMIC DNA]</scope>
    <source>
        <strain evidence="4 5">DSM 6958</strain>
    </source>
</reference>
<dbReference type="Proteomes" id="UP000095009">
    <property type="component" value="Unassembled WGS sequence"/>
</dbReference>
<evidence type="ECO:0008006" key="6">
    <source>
        <dbReference type="Google" id="ProtNLM"/>
    </source>
</evidence>
<proteinExistence type="predicted"/>
<feature type="region of interest" description="Disordered" evidence="1">
    <location>
        <begin position="1029"/>
        <end position="1077"/>
    </location>
</feature>
<feature type="domain" description="Peptidase M16 N-terminal" evidence="2">
    <location>
        <begin position="67"/>
        <end position="155"/>
    </location>
</feature>
<dbReference type="InterPro" id="IPR011249">
    <property type="entry name" value="Metalloenz_LuxS/M16"/>
</dbReference>
<dbReference type="PANTHER" id="PTHR43016:SF16">
    <property type="entry name" value="METALLOPROTEASE, PUTATIVE (AFU_ORTHOLOGUE AFUA_4G07610)-RELATED"/>
    <property type="match status" value="1"/>
</dbReference>
<dbReference type="EMBL" id="KV454407">
    <property type="protein sequence ID" value="ODQ67306.1"/>
    <property type="molecule type" value="Genomic_DNA"/>
</dbReference>
<dbReference type="AlphaFoldDB" id="A0A1E3PPF0"/>